<gene>
    <name evidence="11" type="ORF">H4684_000863</name>
</gene>
<protein>
    <submittedName>
        <fullName evidence="11">C4-dicarboxylate transporter DctQ subunit</fullName>
    </submittedName>
</protein>
<keyword evidence="5 9" id="KW-0812">Transmembrane</keyword>
<evidence type="ECO:0000256" key="7">
    <source>
        <dbReference type="ARBA" id="ARBA00023136"/>
    </source>
</evidence>
<feature type="transmembrane region" description="Helical" evidence="9">
    <location>
        <begin position="44"/>
        <end position="61"/>
    </location>
</feature>
<proteinExistence type="inferred from homology"/>
<dbReference type="InterPro" id="IPR055348">
    <property type="entry name" value="DctQ"/>
</dbReference>
<keyword evidence="4" id="KW-0997">Cell inner membrane</keyword>
<keyword evidence="6 9" id="KW-1133">Transmembrane helix</keyword>
<sequence length="158" mass="17878">MRNILDNIEEYAMLVLLPAMVVVVLLATLARYTGLFPMFWGEELARYIMVYLAYIGMSLAMKRGAHIGVTFITDQFTHPAVVAFFKILRLLIVLTFCGVITWFLSRIIANQMSSGQTSPSLWIPIWIPYAAVPLGMVLMAWRAIEAFVIDWKQSGKEA</sequence>
<evidence type="ECO:0000259" key="10">
    <source>
        <dbReference type="Pfam" id="PF04290"/>
    </source>
</evidence>
<comment type="subcellular location">
    <subcellularLocation>
        <location evidence="1">Cell inner membrane</location>
        <topology evidence="1">Multi-pass membrane protein</topology>
    </subcellularLocation>
</comment>
<feature type="transmembrane region" description="Helical" evidence="9">
    <location>
        <begin position="81"/>
        <end position="105"/>
    </location>
</feature>
<evidence type="ECO:0000256" key="3">
    <source>
        <dbReference type="ARBA" id="ARBA00022475"/>
    </source>
</evidence>
<dbReference type="PANTHER" id="PTHR35011:SF2">
    <property type="entry name" value="2,3-DIKETO-L-GULONATE TRAP TRANSPORTER SMALL PERMEASE PROTEIN YIAM"/>
    <property type="match status" value="1"/>
</dbReference>
<evidence type="ECO:0000313" key="11">
    <source>
        <dbReference type="EMBL" id="MBE1424236.1"/>
    </source>
</evidence>
<evidence type="ECO:0000256" key="6">
    <source>
        <dbReference type="ARBA" id="ARBA00022989"/>
    </source>
</evidence>
<evidence type="ECO:0000256" key="2">
    <source>
        <dbReference type="ARBA" id="ARBA00022448"/>
    </source>
</evidence>
<evidence type="ECO:0000256" key="4">
    <source>
        <dbReference type="ARBA" id="ARBA00022519"/>
    </source>
</evidence>
<comment type="caution">
    <text evidence="11">The sequence shown here is derived from an EMBL/GenBank/DDBJ whole genome shotgun (WGS) entry which is preliminary data.</text>
</comment>
<keyword evidence="12" id="KW-1185">Reference proteome</keyword>
<evidence type="ECO:0000256" key="5">
    <source>
        <dbReference type="ARBA" id="ARBA00022692"/>
    </source>
</evidence>
<dbReference type="Pfam" id="PF04290">
    <property type="entry name" value="DctQ"/>
    <property type="match status" value="1"/>
</dbReference>
<dbReference type="EMBL" id="JADBGG010000004">
    <property type="protein sequence ID" value="MBE1424236.1"/>
    <property type="molecule type" value="Genomic_DNA"/>
</dbReference>
<feature type="domain" description="Tripartite ATP-independent periplasmic transporters DctQ component" evidence="10">
    <location>
        <begin position="20"/>
        <end position="152"/>
    </location>
</feature>
<keyword evidence="7 9" id="KW-0472">Membrane</keyword>
<dbReference type="PANTHER" id="PTHR35011">
    <property type="entry name" value="2,3-DIKETO-L-GULONATE TRAP TRANSPORTER SMALL PERMEASE PROTEIN YIAM"/>
    <property type="match status" value="1"/>
</dbReference>
<evidence type="ECO:0000256" key="9">
    <source>
        <dbReference type="SAM" id="Phobius"/>
    </source>
</evidence>
<evidence type="ECO:0000256" key="8">
    <source>
        <dbReference type="ARBA" id="ARBA00038436"/>
    </source>
</evidence>
<dbReference type="Proteomes" id="UP000639010">
    <property type="component" value="Unassembled WGS sequence"/>
</dbReference>
<evidence type="ECO:0000256" key="1">
    <source>
        <dbReference type="ARBA" id="ARBA00004429"/>
    </source>
</evidence>
<feature type="transmembrane region" description="Helical" evidence="9">
    <location>
        <begin position="12"/>
        <end position="32"/>
    </location>
</feature>
<evidence type="ECO:0000313" key="12">
    <source>
        <dbReference type="Proteomes" id="UP000639010"/>
    </source>
</evidence>
<dbReference type="InterPro" id="IPR007387">
    <property type="entry name" value="TRAP_DctQ"/>
</dbReference>
<keyword evidence="3" id="KW-1003">Cell membrane</keyword>
<accession>A0ABR9H0K6</accession>
<name>A0ABR9H0K6_9BACT</name>
<dbReference type="RefSeq" id="WP_192622932.1">
    <property type="nucleotide sequence ID" value="NZ_JADBGG010000004.1"/>
</dbReference>
<organism evidence="11 12">
    <name type="scientific">Desulfomicrobium macestii</name>
    <dbReference type="NCBI Taxonomy" id="90731"/>
    <lineage>
        <taxon>Bacteria</taxon>
        <taxon>Pseudomonadati</taxon>
        <taxon>Thermodesulfobacteriota</taxon>
        <taxon>Desulfovibrionia</taxon>
        <taxon>Desulfovibrionales</taxon>
        <taxon>Desulfomicrobiaceae</taxon>
        <taxon>Desulfomicrobium</taxon>
    </lineage>
</organism>
<comment type="similarity">
    <text evidence="8">Belongs to the TRAP transporter small permease family.</text>
</comment>
<reference evidence="11 12" key="1">
    <citation type="submission" date="2020-10" db="EMBL/GenBank/DDBJ databases">
        <title>Genomic Encyclopedia of Type Strains, Phase IV (KMG-IV): sequencing the most valuable type-strain genomes for metagenomic binning, comparative biology and taxonomic classification.</title>
        <authorList>
            <person name="Goeker M."/>
        </authorList>
    </citation>
    <scope>NUCLEOTIDE SEQUENCE [LARGE SCALE GENOMIC DNA]</scope>
    <source>
        <strain evidence="11 12">DSM 4194</strain>
    </source>
</reference>
<feature type="transmembrane region" description="Helical" evidence="9">
    <location>
        <begin position="125"/>
        <end position="144"/>
    </location>
</feature>
<keyword evidence="2" id="KW-0813">Transport</keyword>